<evidence type="ECO:0000256" key="7">
    <source>
        <dbReference type="ARBA" id="ARBA00023136"/>
    </source>
</evidence>
<keyword evidence="2 8" id="KW-0813">Transport</keyword>
<protein>
    <recommendedName>
        <fullName evidence="8">Protein-methionine-sulfoxide reductase heme-binding subunit MsrQ</fullName>
    </recommendedName>
    <alternativeName>
        <fullName evidence="8">Flavocytochrome MsrQ</fullName>
    </alternativeName>
</protein>
<dbReference type="AlphaFoldDB" id="B8KQI2"/>
<dbReference type="eggNOG" id="COG2717">
    <property type="taxonomic scope" value="Bacteria"/>
</dbReference>
<keyword evidence="4 8" id="KW-0812">Transmembrane</keyword>
<evidence type="ECO:0000256" key="1">
    <source>
        <dbReference type="ARBA" id="ARBA00004141"/>
    </source>
</evidence>
<dbReference type="EMBL" id="DS999411">
    <property type="protein sequence ID" value="EED36200.1"/>
    <property type="molecule type" value="Genomic_DNA"/>
</dbReference>
<evidence type="ECO:0000313" key="11">
    <source>
        <dbReference type="Proteomes" id="UP000004699"/>
    </source>
</evidence>
<feature type="transmembrane region" description="Helical" evidence="8">
    <location>
        <begin position="12"/>
        <end position="33"/>
    </location>
</feature>
<evidence type="ECO:0000256" key="4">
    <source>
        <dbReference type="ARBA" id="ARBA00022692"/>
    </source>
</evidence>
<dbReference type="STRING" id="565045.NOR51B_2148"/>
<keyword evidence="11" id="KW-1185">Reference proteome</keyword>
<evidence type="ECO:0000256" key="2">
    <source>
        <dbReference type="ARBA" id="ARBA00022448"/>
    </source>
</evidence>
<comment type="cofactor">
    <cofactor evidence="8">
        <name>FMN</name>
        <dbReference type="ChEBI" id="CHEBI:58210"/>
    </cofactor>
    <text evidence="8">Binds 1 FMN per subunit.</text>
</comment>
<evidence type="ECO:0000256" key="8">
    <source>
        <dbReference type="HAMAP-Rule" id="MF_01207"/>
    </source>
</evidence>
<comment type="cofactor">
    <cofactor evidence="8">
        <name>heme b</name>
        <dbReference type="ChEBI" id="CHEBI:60344"/>
    </cofactor>
    <text evidence="8">Binds 1 heme b (iron(II)-protoporphyrin IX) group per subunit.</text>
</comment>
<keyword evidence="5 8" id="KW-1133">Transmembrane helix</keyword>
<sequence>MPVLLNAGAPWVRVGVFALCLVPLGLLVSRVIAGDLGPDPAQVLSHATGEWGLNFLLLALAATPAQRLGFPVLLRFRRMIGLFAFFYLCVHLLVFGQVYIGWSGDILREELLERPYVAVGFAAWLLLLPLALTSTSGWRRRLKQRWRQLHRLVYPAVILGWLHLMWLQRSDYSEALFYALPLVALLGWRVLRVRRRLLR</sequence>
<keyword evidence="3 8" id="KW-0349">Heme</keyword>
<feature type="transmembrane region" description="Helical" evidence="8">
    <location>
        <begin position="152"/>
        <end position="169"/>
    </location>
</feature>
<evidence type="ECO:0000256" key="5">
    <source>
        <dbReference type="ARBA" id="ARBA00022989"/>
    </source>
</evidence>
<dbReference type="GO" id="GO:0016679">
    <property type="term" value="F:oxidoreductase activity, acting on diphenols and related substances as donors"/>
    <property type="evidence" value="ECO:0007669"/>
    <property type="project" value="TreeGrafter"/>
</dbReference>
<comment type="subcellular location">
    <subcellularLocation>
        <location evidence="8">Cell membrane</location>
        <topology evidence="8">Multi-pass membrane protein</topology>
    </subcellularLocation>
    <subcellularLocation>
        <location evidence="1">Membrane</location>
        <topology evidence="1">Multi-pass membrane protein</topology>
    </subcellularLocation>
</comment>
<keyword evidence="7 8" id="KW-0472">Membrane</keyword>
<dbReference type="GO" id="GO:0046872">
    <property type="term" value="F:metal ion binding"/>
    <property type="evidence" value="ECO:0007669"/>
    <property type="project" value="UniProtKB-KW"/>
</dbReference>
<accession>B8KQI2</accession>
<dbReference type="GO" id="GO:0009055">
    <property type="term" value="F:electron transfer activity"/>
    <property type="evidence" value="ECO:0007669"/>
    <property type="project" value="UniProtKB-UniRule"/>
</dbReference>
<feature type="transmembrane region" description="Helical" evidence="8">
    <location>
        <begin position="114"/>
        <end position="132"/>
    </location>
</feature>
<comment type="subunit">
    <text evidence="8">Heterodimer of a catalytic subunit (MsrP) and a heme-binding subunit (MsrQ).</text>
</comment>
<dbReference type="OrthoDB" id="9788328at2"/>
<comment type="similarity">
    <text evidence="8">Belongs to the MsrQ family.</text>
</comment>
<dbReference type="HAMAP" id="MF_01207">
    <property type="entry name" value="MsrQ"/>
    <property type="match status" value="1"/>
</dbReference>
<dbReference type="GO" id="GO:0005886">
    <property type="term" value="C:plasma membrane"/>
    <property type="evidence" value="ECO:0007669"/>
    <property type="project" value="UniProtKB-SubCell"/>
</dbReference>
<dbReference type="RefSeq" id="WP_009020944.1">
    <property type="nucleotide sequence ID" value="NZ_DS999411.1"/>
</dbReference>
<feature type="transmembrane region" description="Helical" evidence="8">
    <location>
        <begin position="175"/>
        <end position="191"/>
    </location>
</feature>
<organism evidence="10 11">
    <name type="scientific">Luminiphilus syltensis NOR5-1B</name>
    <dbReference type="NCBI Taxonomy" id="565045"/>
    <lineage>
        <taxon>Bacteria</taxon>
        <taxon>Pseudomonadati</taxon>
        <taxon>Pseudomonadota</taxon>
        <taxon>Gammaproteobacteria</taxon>
        <taxon>Cellvibrionales</taxon>
        <taxon>Halieaceae</taxon>
        <taxon>Luminiphilus</taxon>
    </lineage>
</organism>
<dbReference type="GO" id="GO:0010181">
    <property type="term" value="F:FMN binding"/>
    <property type="evidence" value="ECO:0007669"/>
    <property type="project" value="UniProtKB-UniRule"/>
</dbReference>
<evidence type="ECO:0000256" key="6">
    <source>
        <dbReference type="ARBA" id="ARBA00023004"/>
    </source>
</evidence>
<dbReference type="GO" id="GO:0030091">
    <property type="term" value="P:protein repair"/>
    <property type="evidence" value="ECO:0007669"/>
    <property type="project" value="UniProtKB-UniRule"/>
</dbReference>
<proteinExistence type="inferred from homology"/>
<dbReference type="PANTHER" id="PTHR36964">
    <property type="entry name" value="PROTEIN-METHIONINE-SULFOXIDE REDUCTASE HEME-BINDING SUBUNIT MSRQ"/>
    <property type="match status" value="1"/>
</dbReference>
<dbReference type="Pfam" id="PF01794">
    <property type="entry name" value="Ferric_reduct"/>
    <property type="match status" value="1"/>
</dbReference>
<evidence type="ECO:0000256" key="3">
    <source>
        <dbReference type="ARBA" id="ARBA00022617"/>
    </source>
</evidence>
<reference evidence="11" key="1">
    <citation type="journal article" date="2013" name="BMC Microbiol.">
        <title>Taxonomy and evolution of bacteriochlorophyll a-containing members of the OM60/NOR5 clade of marine gammaproteobacteria: description of Luminiphilus syltensis gen. nov., sp. nov., reclassification of Haliea rubra as Pseudohaliea rubra gen. nov., comb. nov., and emendation of Chromatocurvus halotolerans.</title>
        <authorList>
            <person name="Spring S."/>
            <person name="Riedel T."/>
            <person name="Sproer C."/>
            <person name="Yan S."/>
            <person name="Harder J."/>
            <person name="Fuchs B.M."/>
        </authorList>
    </citation>
    <scope>NUCLEOTIDE SEQUENCE [LARGE SCALE GENOMIC DNA]</scope>
    <source>
        <strain evidence="11">NOR51-B</strain>
    </source>
</reference>
<feature type="domain" description="Ferric oxidoreductase" evidence="9">
    <location>
        <begin position="50"/>
        <end position="160"/>
    </location>
</feature>
<dbReference type="Proteomes" id="UP000004699">
    <property type="component" value="Unassembled WGS sequence"/>
</dbReference>
<dbReference type="HOGENOM" id="CLU_080662_0_1_6"/>
<dbReference type="InterPro" id="IPR022837">
    <property type="entry name" value="MsrQ-like"/>
</dbReference>
<gene>
    <name evidence="8" type="primary">msrQ</name>
    <name evidence="10" type="ORF">NOR51B_2148</name>
</gene>
<keyword evidence="6 8" id="KW-0408">Iron</keyword>
<feature type="transmembrane region" description="Helical" evidence="8">
    <location>
        <begin position="82"/>
        <end position="102"/>
    </location>
</feature>
<keyword evidence="8" id="KW-0479">Metal-binding</keyword>
<keyword evidence="8" id="KW-0249">Electron transport</keyword>
<keyword evidence="8" id="KW-0288">FMN</keyword>
<comment type="function">
    <text evidence="8">Part of the MsrPQ system that repairs oxidized periplasmic proteins containing methionine sulfoxide residues (Met-O), using respiratory chain electrons. Thus protects these proteins from oxidative-stress damage caused by reactive species of oxygen and chlorine generated by the host defense mechanisms. MsrPQ is essential for the maintenance of envelope integrity under bleach stress, rescuing a wide series of structurally unrelated periplasmic proteins from methionine oxidation. MsrQ provides electrons for reduction to the reductase catalytic subunit MsrP, using the quinone pool of the respiratory chain.</text>
</comment>
<keyword evidence="8" id="KW-1003">Cell membrane</keyword>
<dbReference type="InterPro" id="IPR013130">
    <property type="entry name" value="Fe3_Rdtase_TM_dom"/>
</dbReference>
<feature type="transmembrane region" description="Helical" evidence="8">
    <location>
        <begin position="53"/>
        <end position="70"/>
    </location>
</feature>
<dbReference type="PANTHER" id="PTHR36964:SF1">
    <property type="entry name" value="PROTEIN-METHIONINE-SULFOXIDE REDUCTASE HEME-BINDING SUBUNIT MSRQ"/>
    <property type="match status" value="1"/>
</dbReference>
<evidence type="ECO:0000313" key="10">
    <source>
        <dbReference type="EMBL" id="EED36200.1"/>
    </source>
</evidence>
<keyword evidence="8" id="KW-0285">Flavoprotein</keyword>
<name>B8KQI2_9GAMM</name>
<evidence type="ECO:0000259" key="9">
    <source>
        <dbReference type="Pfam" id="PF01794"/>
    </source>
</evidence>
<dbReference type="GO" id="GO:0020037">
    <property type="term" value="F:heme binding"/>
    <property type="evidence" value="ECO:0007669"/>
    <property type="project" value="UniProtKB-UniRule"/>
</dbReference>